<name>A0ABR2H9L6_9EUKA</name>
<dbReference type="Pfam" id="PF13306">
    <property type="entry name" value="LRR_5"/>
    <property type="match status" value="3"/>
</dbReference>
<evidence type="ECO:0000313" key="1">
    <source>
        <dbReference type="EMBL" id="KAK8842846.1"/>
    </source>
</evidence>
<organism evidence="1 2">
    <name type="scientific">Tritrichomonas musculus</name>
    <dbReference type="NCBI Taxonomy" id="1915356"/>
    <lineage>
        <taxon>Eukaryota</taxon>
        <taxon>Metamonada</taxon>
        <taxon>Parabasalia</taxon>
        <taxon>Tritrichomonadida</taxon>
        <taxon>Tritrichomonadidae</taxon>
        <taxon>Tritrichomonas</taxon>
    </lineage>
</organism>
<dbReference type="InterPro" id="IPR026906">
    <property type="entry name" value="LRR_5"/>
</dbReference>
<dbReference type="PANTHER" id="PTHR45661:SF3">
    <property type="entry name" value="IG-LIKE DOMAIN-CONTAINING PROTEIN"/>
    <property type="match status" value="1"/>
</dbReference>
<proteinExistence type="predicted"/>
<dbReference type="PANTHER" id="PTHR45661">
    <property type="entry name" value="SURFACE ANTIGEN"/>
    <property type="match status" value="1"/>
</dbReference>
<dbReference type="EMBL" id="JAPFFF010000037">
    <property type="protein sequence ID" value="KAK8842846.1"/>
    <property type="molecule type" value="Genomic_DNA"/>
</dbReference>
<reference evidence="1 2" key="1">
    <citation type="submission" date="2024-04" db="EMBL/GenBank/DDBJ databases">
        <title>Tritrichomonas musculus Genome.</title>
        <authorList>
            <person name="Alves-Ferreira E."/>
            <person name="Grigg M."/>
            <person name="Lorenzi H."/>
            <person name="Galac M."/>
        </authorList>
    </citation>
    <scope>NUCLEOTIDE SEQUENCE [LARGE SCALE GENOMIC DNA]</scope>
    <source>
        <strain evidence="1 2">EAF2021</strain>
    </source>
</reference>
<keyword evidence="2" id="KW-1185">Reference proteome</keyword>
<dbReference type="Proteomes" id="UP001470230">
    <property type="component" value="Unassembled WGS sequence"/>
</dbReference>
<protein>
    <recommendedName>
        <fullName evidence="3">Surface antigen BspA-like</fullName>
    </recommendedName>
</protein>
<dbReference type="InterPro" id="IPR032675">
    <property type="entry name" value="LRR_dom_sf"/>
</dbReference>
<evidence type="ECO:0008006" key="3">
    <source>
        <dbReference type="Google" id="ProtNLM"/>
    </source>
</evidence>
<accession>A0ABR2H9L6</accession>
<dbReference type="Gene3D" id="3.80.10.10">
    <property type="entry name" value="Ribonuclease Inhibitor"/>
    <property type="match status" value="3"/>
</dbReference>
<gene>
    <name evidence="1" type="ORF">M9Y10_025712</name>
</gene>
<evidence type="ECO:0000313" key="2">
    <source>
        <dbReference type="Proteomes" id="UP001470230"/>
    </source>
</evidence>
<dbReference type="SUPFAM" id="SSF52058">
    <property type="entry name" value="L domain-like"/>
    <property type="match status" value="1"/>
</dbReference>
<comment type="caution">
    <text evidence="1">The sequence shown here is derived from an EMBL/GenBank/DDBJ whole genome shotgun (WGS) entry which is preliminary data.</text>
</comment>
<dbReference type="InterPro" id="IPR053139">
    <property type="entry name" value="Surface_bspA-like"/>
</dbReference>
<sequence length="414" mass="46612">MSSLTISINSLNIKIDEKNLTAEIVSSPHVKGSILIPRSIIKNGREYLITHIGKCSFKDNSTIEKISFPPDTEICTIENEAFNCSSIQSLIIPSSLSELEEEWCRGASKLINISVSPGNKRYKYVDNKFLILDDNNSILFVRRDINSIIIPTNIKHIGPFSFSECKAIQTIIFPPQLETISKSSFKESSLETITIPSNVTQIQESAFYHCSNLRSINFEENSKINEIEDNVFSQTAIEAISIPSSVTQIGKFAFYGCSNLKSINFEKDSKLNFIDKSAFSDSSLEVISIPSSVTEIGECVFYSCNLKNINFEQNSKLEVIRSSAFSWSQIEAILIPSRVNQIEESAFSSCMELRCIEFLSDHLKIDENCFYESENLFLVSFPNAIKINLSIDSFSDVSSSFHFFVRNYATIDFI</sequence>